<feature type="region of interest" description="Disordered" evidence="1">
    <location>
        <begin position="856"/>
        <end position="897"/>
    </location>
</feature>
<keyword evidence="2" id="KW-1133">Transmembrane helix</keyword>
<gene>
    <name evidence="3" type="ORF">HWQ62_00390</name>
</gene>
<evidence type="ECO:0000313" key="3">
    <source>
        <dbReference type="EMBL" id="QOI90525.1"/>
    </source>
</evidence>
<evidence type="ECO:0000256" key="2">
    <source>
        <dbReference type="SAM" id="Phobius"/>
    </source>
</evidence>
<keyword evidence="2" id="KW-0472">Membrane</keyword>
<organism evidence="3">
    <name type="scientific">Pyramimonas orientalis virus</name>
    <name type="common">PoV01</name>
    <dbReference type="NCBI Taxonomy" id="455367"/>
    <lineage>
        <taxon>Viruses</taxon>
        <taxon>Varidnaviria</taxon>
        <taxon>Bamfordvirae</taxon>
        <taxon>Nucleocytoviricota</taxon>
        <taxon>Megaviricetes</taxon>
        <taxon>Imitervirales</taxon>
        <taxon>Allomimiviridae</taxon>
        <taxon>Heliosvirus</taxon>
        <taxon>Heliosvirus raunefjordenense</taxon>
    </lineage>
</organism>
<keyword evidence="2" id="KW-0812">Transmembrane</keyword>
<accession>A0A7M3UP60</accession>
<sequence length="897" mass="99996">MVAIATKKSTTVETFQSLDEVFSFFSSHSSRSSMRMLKDLYLAKYSKANAKDVVKTDHYKATLSKWLNNLTKANVPTGKVHTLFKNEVMFKAVKKATNLNINALVPPGGQSGGKCLTLCASKEASASNTKEASVSNAKTGVCASNAITSVCALNPLMYDVEVIANNLEQETDLSILEKLEPSSEQKDLILYILKQNKDVVKGLIDKFYNVSSGGKKTRKGGTSPDNGQKPDNVNVTEITTTLETQDKTYKKTILWCMLGMLFFSTIFNYMGMFTVLGYIYGNRVGKSPIHEPSNANFGKVNFDDFNPFTLQLLRYTQTENVTEVQFAPGMITYEAPISKPNHPKDPSNKDPSNNFEKFLKNPSVVMNYVLPTLNFTTDDDFNTMFVLLEKVGDTAFSRQNVTEYFYNKVMKVVPDAQDNQDNQPPINGTISINTTNTNTTAKNGLLENVKSMFGIGIGTQIEMQVEYDKTVWYHLNNIAFKMNEEMSSRLEYNVEMIDRIKDAFLAHVFRAYKQRGPVKEDEEFKKQINLFKYDMHIHKYMLTKKNSEIAKCLGNANTAAAGQCLLNANIFESDGIYTKQNLDTFVENQHFFTNLGLGMKKTTKVSLENLLKINEKVVPIQNKIAYNGVVNLSNKIRFKLINAISSAKFSQSEQVVLNNFKIISGISGFSSFIMPIVDTFLSASNPLSIALATTQNPTTALVIQGLLKASEFAFKQIQENVLTTVVETMPNVLDAIKAEFETEIERTKRILPKSKFDLLINLGTSFVSQPFSQDTMQTLLATSFDEVYMEPLSDTVLLSLLIDIIDIVNVNINGNGNRNVHSTTNIMNSIKDKKTNLLVKLVFLITKNGVDSKVFAGGRKRPKSSKTKAVVSKNKSSNHTARQVSGKKQGTLVKNKA</sequence>
<protein>
    <submittedName>
        <fullName evidence="3">Uncharacterized protein</fullName>
    </submittedName>
</protein>
<reference evidence="3" key="1">
    <citation type="submission" date="2020-06" db="EMBL/GenBank/DDBJ databases">
        <title>Lateral gene transfer of anion-conducting channel rhodopsins between green algae and giant viruses.</title>
        <authorList>
            <person name="Rozenberg A."/>
            <person name="Oppermann J."/>
            <person name="Wietek J."/>
            <person name="Fernandez Lahore R.G."/>
            <person name="Sandaa R.-A."/>
            <person name="Bratbak G."/>
            <person name="Hegemann P."/>
            <person name="Beja O."/>
        </authorList>
    </citation>
    <scope>NUCLEOTIDE SEQUENCE</scope>
    <source>
        <strain evidence="3">01B</strain>
    </source>
</reference>
<name>A0A7M3UP60_POV01</name>
<dbReference type="EMBL" id="MT663539">
    <property type="protein sequence ID" value="QOI90525.1"/>
    <property type="molecule type" value="Genomic_DNA"/>
</dbReference>
<feature type="compositionally biased region" description="Polar residues" evidence="1">
    <location>
        <begin position="873"/>
        <end position="888"/>
    </location>
</feature>
<organismHost>
    <name type="scientific">Pyramimonas plurioculata</name>
    <dbReference type="NCBI Taxonomy" id="36893"/>
</organismHost>
<proteinExistence type="predicted"/>
<evidence type="ECO:0000256" key="1">
    <source>
        <dbReference type="SAM" id="MobiDB-lite"/>
    </source>
</evidence>
<feature type="transmembrane region" description="Helical" evidence="2">
    <location>
        <begin position="253"/>
        <end position="280"/>
    </location>
</feature>